<feature type="transmembrane region" description="Helical" evidence="1">
    <location>
        <begin position="12"/>
        <end position="34"/>
    </location>
</feature>
<dbReference type="Pfam" id="PF04892">
    <property type="entry name" value="VanZ"/>
    <property type="match status" value="1"/>
</dbReference>
<evidence type="ECO:0000313" key="4">
    <source>
        <dbReference type="Proteomes" id="UP000198820"/>
    </source>
</evidence>
<dbReference type="Proteomes" id="UP000198820">
    <property type="component" value="Unassembled WGS sequence"/>
</dbReference>
<keyword evidence="1" id="KW-0812">Transmembrane</keyword>
<reference evidence="3 4" key="1">
    <citation type="submission" date="2016-10" db="EMBL/GenBank/DDBJ databases">
        <authorList>
            <person name="de Groot N.N."/>
        </authorList>
    </citation>
    <scope>NUCLEOTIDE SEQUENCE [LARGE SCALE GENOMIC DNA]</scope>
    <source>
        <strain evidence="3 4">DSM 23581</strain>
    </source>
</reference>
<organism evidence="3 4">
    <name type="scientific">Psychroflexus halocasei</name>
    <dbReference type="NCBI Taxonomy" id="908615"/>
    <lineage>
        <taxon>Bacteria</taxon>
        <taxon>Pseudomonadati</taxon>
        <taxon>Bacteroidota</taxon>
        <taxon>Flavobacteriia</taxon>
        <taxon>Flavobacteriales</taxon>
        <taxon>Flavobacteriaceae</taxon>
        <taxon>Psychroflexus</taxon>
    </lineage>
</organism>
<dbReference type="InterPro" id="IPR006976">
    <property type="entry name" value="VanZ-like"/>
</dbReference>
<dbReference type="NCBIfam" id="NF037970">
    <property type="entry name" value="vanZ_1"/>
    <property type="match status" value="1"/>
</dbReference>
<dbReference type="EMBL" id="FNQF01000009">
    <property type="protein sequence ID" value="SEA64766.1"/>
    <property type="molecule type" value="Genomic_DNA"/>
</dbReference>
<feature type="transmembrane region" description="Helical" evidence="1">
    <location>
        <begin position="46"/>
        <end position="64"/>
    </location>
</feature>
<evidence type="ECO:0000256" key="1">
    <source>
        <dbReference type="SAM" id="Phobius"/>
    </source>
</evidence>
<name>A0A1H4CX04_9FLAO</name>
<keyword evidence="1" id="KW-0472">Membrane</keyword>
<keyword evidence="1" id="KW-1133">Transmembrane helix</keyword>
<feature type="transmembrane region" description="Helical" evidence="1">
    <location>
        <begin position="106"/>
        <end position="130"/>
    </location>
</feature>
<evidence type="ECO:0000259" key="2">
    <source>
        <dbReference type="Pfam" id="PF04892"/>
    </source>
</evidence>
<dbReference type="AlphaFoldDB" id="A0A1H4CX04"/>
<keyword evidence="4" id="KW-1185">Reference proteome</keyword>
<dbReference type="PANTHER" id="PTHR28008:SF1">
    <property type="entry name" value="DOMAIN PROTEIN, PUTATIVE (AFU_ORTHOLOGUE AFUA_3G10980)-RELATED"/>
    <property type="match status" value="1"/>
</dbReference>
<dbReference type="PANTHER" id="PTHR28008">
    <property type="entry name" value="DOMAIN PROTEIN, PUTATIVE (AFU_ORTHOLOGUE AFUA_3G10980)-RELATED"/>
    <property type="match status" value="1"/>
</dbReference>
<dbReference type="STRING" id="908615.SAMN05421540_10912"/>
<gene>
    <name evidence="3" type="ORF">SAMN05421540_10912</name>
</gene>
<accession>A0A1H4CX04</accession>
<sequence length="134" mass="15150">MQQLIKLISNKWLSLCLLILIASAIPALSLINISDLPKLKVKSADKLYHLIAYASLSFSVALHYRNYREKNISLKDFSGIFFLTILFGIVIEVLQESLTTYRTFDYYDIAANTLGSFIGLVITSALLQFLKINK</sequence>
<protein>
    <submittedName>
        <fullName evidence="3">VanZ like family protein</fullName>
    </submittedName>
</protein>
<evidence type="ECO:0000313" key="3">
    <source>
        <dbReference type="EMBL" id="SEA64766.1"/>
    </source>
</evidence>
<feature type="domain" description="VanZ-like" evidence="2">
    <location>
        <begin position="41"/>
        <end position="124"/>
    </location>
</feature>
<proteinExistence type="predicted"/>
<feature type="transmembrane region" description="Helical" evidence="1">
    <location>
        <begin position="76"/>
        <end position="94"/>
    </location>
</feature>